<name>A0A9D2KF27_9FIRM</name>
<proteinExistence type="inferred from homology"/>
<dbReference type="EC" id="4.1.2.14" evidence="6"/>
<dbReference type="NCBIfam" id="TIGR01182">
    <property type="entry name" value="eda"/>
    <property type="match status" value="1"/>
</dbReference>
<dbReference type="GO" id="GO:0008675">
    <property type="term" value="F:2-dehydro-3-deoxy-phosphogluconate aldolase activity"/>
    <property type="evidence" value="ECO:0007669"/>
    <property type="project" value="UniProtKB-EC"/>
</dbReference>
<dbReference type="PANTHER" id="PTHR30246">
    <property type="entry name" value="2-KETO-3-DEOXY-6-PHOSPHOGLUCONATE ALDOLASE"/>
    <property type="match status" value="1"/>
</dbReference>
<comment type="similarity">
    <text evidence="2">Belongs to the KHG/KDPG aldolase family.</text>
</comment>
<evidence type="ECO:0000313" key="6">
    <source>
        <dbReference type="EMBL" id="HJA03209.1"/>
    </source>
</evidence>
<dbReference type="AlphaFoldDB" id="A0A9D2KF27"/>
<sequence>MNIETLFNGRKIIPVVTIERMEDCERIFGGLSDGGLLAAEVCFRTECAEEAIRYARKTYPKMLVGAGTVIDGGQCRRALGAGAQFIVSPGISEDVALLSAQADVPYLPGTVTPTGIMRALALGIDRIKFFPACNFGGIAGIKSLSAAFPQVRFMPTGGVDQENLTDYLAYPKIFACGGTWMTRGSREEISQKSREALALAASIKK</sequence>
<dbReference type="PANTHER" id="PTHR30246:SF1">
    <property type="entry name" value="2-DEHYDRO-3-DEOXY-6-PHOSPHOGALACTONATE ALDOLASE-RELATED"/>
    <property type="match status" value="1"/>
</dbReference>
<dbReference type="SUPFAM" id="SSF51569">
    <property type="entry name" value="Aldolase"/>
    <property type="match status" value="1"/>
</dbReference>
<reference evidence="6" key="2">
    <citation type="submission" date="2021-04" db="EMBL/GenBank/DDBJ databases">
        <authorList>
            <person name="Gilroy R."/>
        </authorList>
    </citation>
    <scope>NUCLEOTIDE SEQUENCE</scope>
    <source>
        <strain evidence="6">CHK156-179</strain>
    </source>
</reference>
<keyword evidence="4 6" id="KW-0456">Lyase</keyword>
<dbReference type="InterPro" id="IPR000887">
    <property type="entry name" value="Aldlse_KDPG_KHG"/>
</dbReference>
<comment type="caution">
    <text evidence="6">The sequence shown here is derived from an EMBL/GenBank/DDBJ whole genome shotgun (WGS) entry which is preliminary data.</text>
</comment>
<evidence type="ECO:0000256" key="4">
    <source>
        <dbReference type="ARBA" id="ARBA00023239"/>
    </source>
</evidence>
<dbReference type="PROSITE" id="PS00160">
    <property type="entry name" value="ALDOLASE_KDPG_KHG_2"/>
    <property type="match status" value="1"/>
</dbReference>
<keyword evidence="5" id="KW-0119">Carbohydrate metabolism</keyword>
<evidence type="ECO:0000256" key="1">
    <source>
        <dbReference type="ARBA" id="ARBA00004761"/>
    </source>
</evidence>
<dbReference type="InterPro" id="IPR031338">
    <property type="entry name" value="KDPG/KHG_AS_2"/>
</dbReference>
<dbReference type="CDD" id="cd00452">
    <property type="entry name" value="KDPG_aldolase"/>
    <property type="match status" value="1"/>
</dbReference>
<protein>
    <submittedName>
        <fullName evidence="6">Bifunctional 4-hydroxy-2-oxoglutarate aldolase/2-dehydro-3-deoxy-phosphogluconate aldolase</fullName>
        <ecNumber evidence="6">4.1.2.14</ecNumber>
        <ecNumber evidence="6">4.1.3.16</ecNumber>
    </submittedName>
</protein>
<accession>A0A9D2KF27</accession>
<dbReference type="Pfam" id="PF01081">
    <property type="entry name" value="Aldolase"/>
    <property type="match status" value="1"/>
</dbReference>
<evidence type="ECO:0000313" key="7">
    <source>
        <dbReference type="Proteomes" id="UP000824221"/>
    </source>
</evidence>
<evidence type="ECO:0000256" key="5">
    <source>
        <dbReference type="ARBA" id="ARBA00023277"/>
    </source>
</evidence>
<organism evidence="6 7">
    <name type="scientific">Candidatus Gallimonas gallistercoris</name>
    <dbReference type="NCBI Taxonomy" id="2838602"/>
    <lineage>
        <taxon>Bacteria</taxon>
        <taxon>Bacillati</taxon>
        <taxon>Bacillota</taxon>
        <taxon>Clostridia</taxon>
        <taxon>Candidatus Gallimonas</taxon>
    </lineage>
</organism>
<comment type="subunit">
    <text evidence="3">Homotrimer.</text>
</comment>
<comment type="pathway">
    <text evidence="1">Carbohydrate acid metabolism.</text>
</comment>
<reference evidence="6" key="1">
    <citation type="journal article" date="2021" name="PeerJ">
        <title>Extensive microbial diversity within the chicken gut microbiome revealed by metagenomics and culture.</title>
        <authorList>
            <person name="Gilroy R."/>
            <person name="Ravi A."/>
            <person name="Getino M."/>
            <person name="Pursley I."/>
            <person name="Horton D.L."/>
            <person name="Alikhan N.F."/>
            <person name="Baker D."/>
            <person name="Gharbi K."/>
            <person name="Hall N."/>
            <person name="Watson M."/>
            <person name="Adriaenssens E.M."/>
            <person name="Foster-Nyarko E."/>
            <person name="Jarju S."/>
            <person name="Secka A."/>
            <person name="Antonio M."/>
            <person name="Oren A."/>
            <person name="Chaudhuri R.R."/>
            <person name="La Ragione R."/>
            <person name="Hildebrand F."/>
            <person name="Pallen M.J."/>
        </authorList>
    </citation>
    <scope>NUCLEOTIDE SEQUENCE</scope>
    <source>
        <strain evidence="6">CHK156-179</strain>
    </source>
</reference>
<dbReference type="EC" id="4.1.3.16" evidence="6"/>
<gene>
    <name evidence="6" type="primary">eda</name>
    <name evidence="6" type="ORF">H9797_07535</name>
</gene>
<dbReference type="Proteomes" id="UP000824221">
    <property type="component" value="Unassembled WGS sequence"/>
</dbReference>
<dbReference type="InterPro" id="IPR013785">
    <property type="entry name" value="Aldolase_TIM"/>
</dbReference>
<dbReference type="GO" id="GO:0008700">
    <property type="term" value="F:(R,S)-4-hydroxy-2-oxoglutarate aldolase activity"/>
    <property type="evidence" value="ECO:0007669"/>
    <property type="project" value="UniProtKB-EC"/>
</dbReference>
<dbReference type="EMBL" id="DXAJ01000113">
    <property type="protein sequence ID" value="HJA03209.1"/>
    <property type="molecule type" value="Genomic_DNA"/>
</dbReference>
<evidence type="ECO:0000256" key="2">
    <source>
        <dbReference type="ARBA" id="ARBA00006906"/>
    </source>
</evidence>
<evidence type="ECO:0000256" key="3">
    <source>
        <dbReference type="ARBA" id="ARBA00011233"/>
    </source>
</evidence>
<dbReference type="Gene3D" id="3.20.20.70">
    <property type="entry name" value="Aldolase class I"/>
    <property type="match status" value="1"/>
</dbReference>